<feature type="compositionally biased region" description="Polar residues" evidence="1">
    <location>
        <begin position="16"/>
        <end position="26"/>
    </location>
</feature>
<keyword evidence="3" id="KW-1185">Reference proteome</keyword>
<name>A0A5C2RQ19_9APHY</name>
<protein>
    <submittedName>
        <fullName evidence="2">Uncharacterized protein</fullName>
    </submittedName>
</protein>
<sequence>SMNVEANPPLEPALTVSGNSAPSALTSAAPEKPEPWSMEHWTSGLVTRKGIPLPRGTVAYAIGLAFPPEHVRPIAEIMCTPEEIKEERDDYLAALLFKLIEMDNMQTILHIADHATKKPLMLWVLRVTPGRAGKVPPERIEPERWILFYQYLYRRGLSIDVLKSFRKCITRWPRAAACTYLLLSPSSYLMLIQSSLLRSSLGARHAPLQAAVAGQGEAGRRNQ</sequence>
<feature type="region of interest" description="Disordered" evidence="1">
    <location>
        <begin position="1"/>
        <end position="34"/>
    </location>
</feature>
<dbReference type="EMBL" id="ML122322">
    <property type="protein sequence ID" value="RPD53424.1"/>
    <property type="molecule type" value="Genomic_DNA"/>
</dbReference>
<accession>A0A5C2RQ19</accession>
<dbReference type="Proteomes" id="UP000313359">
    <property type="component" value="Unassembled WGS sequence"/>
</dbReference>
<organism evidence="2 3">
    <name type="scientific">Lentinus tigrinus ALCF2SS1-6</name>
    <dbReference type="NCBI Taxonomy" id="1328759"/>
    <lineage>
        <taxon>Eukaryota</taxon>
        <taxon>Fungi</taxon>
        <taxon>Dikarya</taxon>
        <taxon>Basidiomycota</taxon>
        <taxon>Agaricomycotina</taxon>
        <taxon>Agaricomycetes</taxon>
        <taxon>Polyporales</taxon>
        <taxon>Polyporaceae</taxon>
        <taxon>Lentinus</taxon>
    </lineage>
</organism>
<gene>
    <name evidence="2" type="ORF">L227DRAFT_581346</name>
</gene>
<reference evidence="2" key="1">
    <citation type="journal article" date="2018" name="Genome Biol. Evol.">
        <title>Genomics and development of Lentinus tigrinus, a white-rot wood-decaying mushroom with dimorphic fruiting bodies.</title>
        <authorList>
            <person name="Wu B."/>
            <person name="Xu Z."/>
            <person name="Knudson A."/>
            <person name="Carlson A."/>
            <person name="Chen N."/>
            <person name="Kovaka S."/>
            <person name="LaButti K."/>
            <person name="Lipzen A."/>
            <person name="Pennachio C."/>
            <person name="Riley R."/>
            <person name="Schakwitz W."/>
            <person name="Umezawa K."/>
            <person name="Ohm R.A."/>
            <person name="Grigoriev I.V."/>
            <person name="Nagy L.G."/>
            <person name="Gibbons J."/>
            <person name="Hibbett D."/>
        </authorList>
    </citation>
    <scope>NUCLEOTIDE SEQUENCE [LARGE SCALE GENOMIC DNA]</scope>
    <source>
        <strain evidence="2">ALCF2SS1-6</strain>
    </source>
</reference>
<evidence type="ECO:0000256" key="1">
    <source>
        <dbReference type="SAM" id="MobiDB-lite"/>
    </source>
</evidence>
<evidence type="ECO:0000313" key="2">
    <source>
        <dbReference type="EMBL" id="RPD53424.1"/>
    </source>
</evidence>
<dbReference type="AlphaFoldDB" id="A0A5C2RQ19"/>
<dbReference type="OrthoDB" id="2760934at2759"/>
<evidence type="ECO:0000313" key="3">
    <source>
        <dbReference type="Proteomes" id="UP000313359"/>
    </source>
</evidence>
<feature type="non-terminal residue" evidence="2">
    <location>
        <position position="1"/>
    </location>
</feature>
<proteinExistence type="predicted"/>